<keyword evidence="2 5" id="KW-0645">Protease</keyword>
<feature type="active site" description="Charge relay system" evidence="5">
    <location>
        <position position="194"/>
    </location>
</feature>
<name>A0A162Q7N6_PHYB8</name>
<dbReference type="InParanoid" id="A0A162Q7N6"/>
<keyword evidence="9" id="KW-1185">Reference proteome</keyword>
<evidence type="ECO:0000256" key="4">
    <source>
        <dbReference type="ARBA" id="ARBA00022825"/>
    </source>
</evidence>
<dbReference type="InterPro" id="IPR015500">
    <property type="entry name" value="Peptidase_S8_subtilisin-rel"/>
</dbReference>
<dbReference type="GO" id="GO:0004252">
    <property type="term" value="F:serine-type endopeptidase activity"/>
    <property type="evidence" value="ECO:0007669"/>
    <property type="project" value="UniProtKB-UniRule"/>
</dbReference>
<dbReference type="CDD" id="cd04077">
    <property type="entry name" value="Peptidases_S8_PCSK9_ProteinaseK_like"/>
    <property type="match status" value="1"/>
</dbReference>
<sequence>MPNQDLLSQSSLISVHLHNNHSVKPHSIERFSTILNAYIVVFKPETDQETALTHYNEIEEIQQSDISHTNQNLDYGIIHKYEIGSFKGYSGKFSSSVISTIQTYEEVDYIEQDKHVQAACIQNQAPWGLARISHKEALTDNTFNKYLYNKHAGKHVTVYIMDSGIYEEHEDFGGRASFGVNFLKGSPDNDTNGHGTHSAGIIGGKRYGVAKKAKLVSVKILDENATGSVSNAIAGIDWIVKCHEFDIQKSLLKGNTYKGAVATLNFITTSTKALNKAVIEGIYGGVTIIVPAGNDGQSACDYSPPSVTAAIKVGSSTYYDKKSLFSNNGNCVNIYAPGQSIISAGNSHKNSKRVLSGTSEAASHVAGLAAYFISMREGQNTPEYIKSKIMDIATPDVILELDPYGRSTLKPIAFNGFKL</sequence>
<dbReference type="Gene3D" id="3.40.50.200">
    <property type="entry name" value="Peptidase S8/S53 domain"/>
    <property type="match status" value="1"/>
</dbReference>
<dbReference type="RefSeq" id="XP_018298846.1">
    <property type="nucleotide sequence ID" value="XM_018433289.1"/>
</dbReference>
<feature type="active site" description="Charge relay system" evidence="5">
    <location>
        <position position="162"/>
    </location>
</feature>
<dbReference type="InterPro" id="IPR010259">
    <property type="entry name" value="S8pro/Inhibitor_I9"/>
</dbReference>
<evidence type="ECO:0008006" key="10">
    <source>
        <dbReference type="Google" id="ProtNLM"/>
    </source>
</evidence>
<feature type="domain" description="Peptidase S8/S53" evidence="6">
    <location>
        <begin position="153"/>
        <end position="393"/>
    </location>
</feature>
<dbReference type="PROSITE" id="PS51892">
    <property type="entry name" value="SUBTILASE"/>
    <property type="match status" value="1"/>
</dbReference>
<dbReference type="InterPro" id="IPR023827">
    <property type="entry name" value="Peptidase_S8_Asp-AS"/>
</dbReference>
<dbReference type="FunFam" id="3.40.50.200:FF:000007">
    <property type="entry name" value="Subtilisin-like serine protease"/>
    <property type="match status" value="1"/>
</dbReference>
<feature type="domain" description="Inhibitor I9" evidence="7">
    <location>
        <begin position="38"/>
        <end position="118"/>
    </location>
</feature>
<evidence type="ECO:0000256" key="3">
    <source>
        <dbReference type="ARBA" id="ARBA00022801"/>
    </source>
</evidence>
<evidence type="ECO:0000259" key="7">
    <source>
        <dbReference type="Pfam" id="PF05922"/>
    </source>
</evidence>
<evidence type="ECO:0000256" key="2">
    <source>
        <dbReference type="ARBA" id="ARBA00022670"/>
    </source>
</evidence>
<dbReference type="Pfam" id="PF00082">
    <property type="entry name" value="Peptidase_S8"/>
    <property type="match status" value="1"/>
</dbReference>
<organism evidence="8 9">
    <name type="scientific">Phycomyces blakesleeanus (strain ATCC 8743b / DSM 1359 / FGSC 10004 / NBRC 33097 / NRRL 1555)</name>
    <dbReference type="NCBI Taxonomy" id="763407"/>
    <lineage>
        <taxon>Eukaryota</taxon>
        <taxon>Fungi</taxon>
        <taxon>Fungi incertae sedis</taxon>
        <taxon>Mucoromycota</taxon>
        <taxon>Mucoromycotina</taxon>
        <taxon>Mucoromycetes</taxon>
        <taxon>Mucorales</taxon>
        <taxon>Phycomycetaceae</taxon>
        <taxon>Phycomyces</taxon>
    </lineage>
</organism>
<dbReference type="Proteomes" id="UP000077315">
    <property type="component" value="Unassembled WGS sequence"/>
</dbReference>
<dbReference type="EMBL" id="KV440971">
    <property type="protein sequence ID" value="OAD80806.1"/>
    <property type="molecule type" value="Genomic_DNA"/>
</dbReference>
<evidence type="ECO:0000256" key="5">
    <source>
        <dbReference type="PROSITE-ProRule" id="PRU01240"/>
    </source>
</evidence>
<reference evidence="9" key="1">
    <citation type="submission" date="2015-06" db="EMBL/GenBank/DDBJ databases">
        <title>Expansion of signal transduction pathways in fungi by whole-genome duplication.</title>
        <authorList>
            <consortium name="DOE Joint Genome Institute"/>
            <person name="Corrochano L.M."/>
            <person name="Kuo A."/>
            <person name="Marcet-Houben M."/>
            <person name="Polaino S."/>
            <person name="Salamov A."/>
            <person name="Villalobos J.M."/>
            <person name="Alvarez M.I."/>
            <person name="Avalos J."/>
            <person name="Benito E.P."/>
            <person name="Benoit I."/>
            <person name="Burger G."/>
            <person name="Camino L.P."/>
            <person name="Canovas D."/>
            <person name="Cerda-Olmedo E."/>
            <person name="Cheng J.-F."/>
            <person name="Dominguez A."/>
            <person name="Elias M."/>
            <person name="Eslava A.P."/>
            <person name="Glaser F."/>
            <person name="Grimwood J."/>
            <person name="Gutierrez G."/>
            <person name="Heitman J."/>
            <person name="Henrissat B."/>
            <person name="Iturriaga E.A."/>
            <person name="Lang B.F."/>
            <person name="Lavin J.L."/>
            <person name="Lee S."/>
            <person name="Li W."/>
            <person name="Lindquist E."/>
            <person name="Lopez-Garcia S."/>
            <person name="Luque E.M."/>
            <person name="Marcos A.T."/>
            <person name="Martin J."/>
            <person name="McCluskey K."/>
            <person name="Medina H.R."/>
            <person name="Miralles-Duran A."/>
            <person name="Miyazaki A."/>
            <person name="Munoz-Torres E."/>
            <person name="Oguiza J.A."/>
            <person name="Ohm R."/>
            <person name="Olmedo M."/>
            <person name="Orejas M."/>
            <person name="Ortiz-Castellanos L."/>
            <person name="Pisabarro A.G."/>
            <person name="Rodriguez-Romero J."/>
            <person name="Ruiz-Herrera J."/>
            <person name="Ruiz-Vazquez R."/>
            <person name="Sanz C."/>
            <person name="Schackwitz W."/>
            <person name="Schmutz J."/>
            <person name="Shahriari M."/>
            <person name="Shelest E."/>
            <person name="Silva-Franco F."/>
            <person name="Soanes D."/>
            <person name="Syed K."/>
            <person name="Tagua V.G."/>
            <person name="Talbot N.J."/>
            <person name="Thon M."/>
            <person name="De vries R.P."/>
            <person name="Wiebenga A."/>
            <person name="Yadav J.S."/>
            <person name="Braun E.L."/>
            <person name="Baker S."/>
            <person name="Garre V."/>
            <person name="Horwitz B."/>
            <person name="Torres-Martinez S."/>
            <person name="Idnurm A."/>
            <person name="Herrera-Estrella A."/>
            <person name="Gabaldon T."/>
            <person name="Grigoriev I.V."/>
        </authorList>
    </citation>
    <scope>NUCLEOTIDE SEQUENCE [LARGE SCALE GENOMIC DNA]</scope>
    <source>
        <strain evidence="9">NRRL 1555(-)</strain>
    </source>
</reference>
<dbReference type="Pfam" id="PF05922">
    <property type="entry name" value="Inhibitor_I9"/>
    <property type="match status" value="1"/>
</dbReference>
<dbReference type="PANTHER" id="PTHR43806:SF11">
    <property type="entry name" value="CEREVISIN-RELATED"/>
    <property type="match status" value="1"/>
</dbReference>
<evidence type="ECO:0000313" key="8">
    <source>
        <dbReference type="EMBL" id="OAD80806.1"/>
    </source>
</evidence>
<dbReference type="GeneID" id="28994195"/>
<evidence type="ECO:0000313" key="9">
    <source>
        <dbReference type="Proteomes" id="UP000077315"/>
    </source>
</evidence>
<keyword evidence="3 5" id="KW-0378">Hydrolase</keyword>
<dbReference type="Gene3D" id="3.30.70.80">
    <property type="entry name" value="Peptidase S8 propeptide/proteinase inhibitor I9"/>
    <property type="match status" value="1"/>
</dbReference>
<evidence type="ECO:0000259" key="6">
    <source>
        <dbReference type="Pfam" id="PF00082"/>
    </source>
</evidence>
<dbReference type="InterPro" id="IPR034193">
    <property type="entry name" value="PCSK9_ProteinaseK-like"/>
</dbReference>
<protein>
    <recommendedName>
        <fullName evidence="10">Peptidase S8/S53 domain-containing protein</fullName>
    </recommendedName>
</protein>
<dbReference type="GO" id="GO:0005615">
    <property type="term" value="C:extracellular space"/>
    <property type="evidence" value="ECO:0007669"/>
    <property type="project" value="TreeGrafter"/>
</dbReference>
<dbReference type="OrthoDB" id="206201at2759"/>
<dbReference type="InterPro" id="IPR037045">
    <property type="entry name" value="S8pro/Inhibitor_I9_sf"/>
</dbReference>
<keyword evidence="4 5" id="KW-0720">Serine protease</keyword>
<dbReference type="PROSITE" id="PS00136">
    <property type="entry name" value="SUBTILASE_ASP"/>
    <property type="match status" value="1"/>
</dbReference>
<dbReference type="PANTHER" id="PTHR43806">
    <property type="entry name" value="PEPTIDASE S8"/>
    <property type="match status" value="1"/>
</dbReference>
<feature type="active site" description="Charge relay system" evidence="5">
    <location>
        <position position="359"/>
    </location>
</feature>
<dbReference type="STRING" id="763407.A0A162Q7N6"/>
<dbReference type="PRINTS" id="PR00723">
    <property type="entry name" value="SUBTILISIN"/>
</dbReference>
<dbReference type="InterPro" id="IPR050131">
    <property type="entry name" value="Peptidase_S8_subtilisin-like"/>
</dbReference>
<dbReference type="InterPro" id="IPR000209">
    <property type="entry name" value="Peptidase_S8/S53_dom"/>
</dbReference>
<dbReference type="SUPFAM" id="SSF52743">
    <property type="entry name" value="Subtilisin-like"/>
    <property type="match status" value="1"/>
</dbReference>
<dbReference type="AlphaFoldDB" id="A0A162Q7N6"/>
<dbReference type="InterPro" id="IPR036852">
    <property type="entry name" value="Peptidase_S8/S53_dom_sf"/>
</dbReference>
<dbReference type="VEuPathDB" id="FungiDB:PHYBLDRAFT_153967"/>
<accession>A0A162Q7N6</accession>
<dbReference type="GO" id="GO:0006508">
    <property type="term" value="P:proteolysis"/>
    <property type="evidence" value="ECO:0007669"/>
    <property type="project" value="UniProtKB-KW"/>
</dbReference>
<gene>
    <name evidence="8" type="ORF">PHYBLDRAFT_153967</name>
</gene>
<comment type="similarity">
    <text evidence="1 5">Belongs to the peptidase S8 family.</text>
</comment>
<proteinExistence type="inferred from homology"/>
<evidence type="ECO:0000256" key="1">
    <source>
        <dbReference type="ARBA" id="ARBA00011073"/>
    </source>
</evidence>
<dbReference type="SUPFAM" id="SSF54897">
    <property type="entry name" value="Protease propeptides/inhibitors"/>
    <property type="match status" value="1"/>
</dbReference>